<proteinExistence type="predicted"/>
<comment type="subcellular location">
    <subcellularLocation>
        <location evidence="1">Golgi apparatus membrane</location>
        <topology evidence="1">Single-pass type II membrane protein</topology>
    </subcellularLocation>
</comment>
<sequence length="584" mass="66449">MERQQKKAKKPIKRARSISVYSSFGNTTHHPLPSLPLQVFGLASKIDQLQHQKSSDQENNIKSTKETSLSLLRQKMVHYQRYHPWRKGDAKVYDVDEESHGLGCANSAYFKRKRPKLFYLLIISLLSCSFLFAPQISSSSSFSLFHTFGVDGGIPAHTDFNAPPCSSMSTGTVCCDRSSSRSDVCLMKGDIRTSSASSSVFLYTSKGVNFSSSNAEEEAQAQLEKIRPYTRKWEIPVMDSIDELKLVAMKGAAAGSTHKCDISYDVPAVFFSTGGYTGNVYHEFNDGILPLYITSQHFKRKVVFVILEYHNWWIMKYGNILSHLTDYPPVDYRGDNRTYCFPEAIVGLRIHDELTVNSTLMEGNKGIVDFRNVLDRAYWPRIRGLIRDEEREMKLKKPTQPLKKQPKLVILSRNGSRAILNEEALVSMAEKIGFSVEVLRPGPKTELAKIYRALNSSDVMVGVHGAAMTHFLFMRPRCWFIQVIPLGTDWAAETYYGDPSRKLGLNYIGYKILPRESSLYNEYDRSDPVLADPESVNQKGWEFTKKIYLDRQSVSLDLERFGKRLIRAYDHSLRAISRNAKTRT</sequence>
<keyword evidence="4" id="KW-0325">Glycoprotein</keyword>
<dbReference type="GO" id="GO:0016763">
    <property type="term" value="F:pentosyltransferase activity"/>
    <property type="evidence" value="ECO:0007669"/>
    <property type="project" value="UniProtKB-ARBA"/>
</dbReference>
<organism evidence="7 8">
    <name type="scientific">Trapa natans</name>
    <name type="common">Water chestnut</name>
    <dbReference type="NCBI Taxonomy" id="22666"/>
    <lineage>
        <taxon>Eukaryota</taxon>
        <taxon>Viridiplantae</taxon>
        <taxon>Streptophyta</taxon>
        <taxon>Embryophyta</taxon>
        <taxon>Tracheophyta</taxon>
        <taxon>Spermatophyta</taxon>
        <taxon>Magnoliopsida</taxon>
        <taxon>eudicotyledons</taxon>
        <taxon>Gunneridae</taxon>
        <taxon>Pentapetalae</taxon>
        <taxon>rosids</taxon>
        <taxon>malvids</taxon>
        <taxon>Myrtales</taxon>
        <taxon>Lythraceae</taxon>
        <taxon>Trapa</taxon>
    </lineage>
</organism>
<evidence type="ECO:0000313" key="7">
    <source>
        <dbReference type="EMBL" id="KAK4767573.1"/>
    </source>
</evidence>
<keyword evidence="3" id="KW-0808">Transferase</keyword>
<comment type="caution">
    <text evidence="7">The sequence shown here is derived from an EMBL/GenBank/DDBJ whole genome shotgun (WGS) entry which is preliminary data.</text>
</comment>
<reference evidence="7 8" key="1">
    <citation type="journal article" date="2023" name="Hortic Res">
        <title>Pangenome of water caltrop reveals structural variations and asymmetric subgenome divergence after allopolyploidization.</title>
        <authorList>
            <person name="Zhang X."/>
            <person name="Chen Y."/>
            <person name="Wang L."/>
            <person name="Yuan Y."/>
            <person name="Fang M."/>
            <person name="Shi L."/>
            <person name="Lu R."/>
            <person name="Comes H.P."/>
            <person name="Ma Y."/>
            <person name="Chen Y."/>
            <person name="Huang G."/>
            <person name="Zhou Y."/>
            <person name="Zheng Z."/>
            <person name="Qiu Y."/>
        </authorList>
    </citation>
    <scope>NUCLEOTIDE SEQUENCE [LARGE SCALE GENOMIC DNA]</scope>
    <source>
        <strain evidence="7">F231</strain>
    </source>
</reference>
<dbReference type="InterPro" id="IPR007657">
    <property type="entry name" value="Glycosyltransferase_61"/>
</dbReference>
<dbReference type="PANTHER" id="PTHR20961:SF124">
    <property type="entry name" value="GLYCOSYLTRANSFERASE"/>
    <property type="match status" value="1"/>
</dbReference>
<keyword evidence="5" id="KW-1133">Transmembrane helix</keyword>
<dbReference type="Proteomes" id="UP001346149">
    <property type="component" value="Unassembled WGS sequence"/>
</dbReference>
<evidence type="ECO:0000313" key="8">
    <source>
        <dbReference type="Proteomes" id="UP001346149"/>
    </source>
</evidence>
<evidence type="ECO:0000259" key="6">
    <source>
        <dbReference type="Pfam" id="PF04577"/>
    </source>
</evidence>
<feature type="transmembrane region" description="Helical" evidence="5">
    <location>
        <begin position="117"/>
        <end position="136"/>
    </location>
</feature>
<dbReference type="GO" id="GO:0000139">
    <property type="term" value="C:Golgi membrane"/>
    <property type="evidence" value="ECO:0007669"/>
    <property type="project" value="UniProtKB-SubCell"/>
</dbReference>
<name>A0AAN7KMT2_TRANT</name>
<evidence type="ECO:0000256" key="3">
    <source>
        <dbReference type="ARBA" id="ARBA00022679"/>
    </source>
</evidence>
<dbReference type="PANTHER" id="PTHR20961">
    <property type="entry name" value="GLYCOSYLTRANSFERASE"/>
    <property type="match status" value="1"/>
</dbReference>
<gene>
    <name evidence="7" type="ORF">SAY86_015323</name>
</gene>
<keyword evidence="2" id="KW-0328">Glycosyltransferase</keyword>
<dbReference type="EMBL" id="JAXQNO010000022">
    <property type="protein sequence ID" value="KAK4767573.1"/>
    <property type="molecule type" value="Genomic_DNA"/>
</dbReference>
<dbReference type="InterPro" id="IPR049625">
    <property type="entry name" value="Glyco_transf_61_cat"/>
</dbReference>
<evidence type="ECO:0000256" key="5">
    <source>
        <dbReference type="SAM" id="Phobius"/>
    </source>
</evidence>
<evidence type="ECO:0000256" key="1">
    <source>
        <dbReference type="ARBA" id="ARBA00004323"/>
    </source>
</evidence>
<evidence type="ECO:0000256" key="4">
    <source>
        <dbReference type="ARBA" id="ARBA00023180"/>
    </source>
</evidence>
<keyword evidence="5" id="KW-0472">Membrane</keyword>
<keyword evidence="5" id="KW-0812">Transmembrane</keyword>
<evidence type="ECO:0000256" key="2">
    <source>
        <dbReference type="ARBA" id="ARBA00022676"/>
    </source>
</evidence>
<accession>A0AAN7KMT2</accession>
<dbReference type="AlphaFoldDB" id="A0AAN7KMT2"/>
<dbReference type="Pfam" id="PF04577">
    <property type="entry name" value="Glyco_transf_61"/>
    <property type="match status" value="1"/>
</dbReference>
<feature type="domain" description="Glycosyltransferase 61 catalytic" evidence="6">
    <location>
        <begin position="388"/>
        <end position="478"/>
    </location>
</feature>
<keyword evidence="8" id="KW-1185">Reference proteome</keyword>
<protein>
    <recommendedName>
        <fullName evidence="6">Glycosyltransferase 61 catalytic domain-containing protein</fullName>
    </recommendedName>
</protein>